<evidence type="ECO:0000313" key="3">
    <source>
        <dbReference type="Proteomes" id="UP000265520"/>
    </source>
</evidence>
<feature type="chain" id="PRO_5017277862" evidence="1">
    <location>
        <begin position="21"/>
        <end position="41"/>
    </location>
</feature>
<keyword evidence="1" id="KW-0732">Signal</keyword>
<keyword evidence="3" id="KW-1185">Reference proteome</keyword>
<proteinExistence type="predicted"/>
<dbReference type="EMBL" id="LXQA010770021">
    <property type="protein sequence ID" value="MCI70169.1"/>
    <property type="molecule type" value="Genomic_DNA"/>
</dbReference>
<comment type="caution">
    <text evidence="2">The sequence shown here is derived from an EMBL/GenBank/DDBJ whole genome shotgun (WGS) entry which is preliminary data.</text>
</comment>
<name>A0A392U9I7_9FABA</name>
<evidence type="ECO:0000256" key="1">
    <source>
        <dbReference type="SAM" id="SignalP"/>
    </source>
</evidence>
<organism evidence="2 3">
    <name type="scientific">Trifolium medium</name>
    <dbReference type="NCBI Taxonomy" id="97028"/>
    <lineage>
        <taxon>Eukaryota</taxon>
        <taxon>Viridiplantae</taxon>
        <taxon>Streptophyta</taxon>
        <taxon>Embryophyta</taxon>
        <taxon>Tracheophyta</taxon>
        <taxon>Spermatophyta</taxon>
        <taxon>Magnoliopsida</taxon>
        <taxon>eudicotyledons</taxon>
        <taxon>Gunneridae</taxon>
        <taxon>Pentapetalae</taxon>
        <taxon>rosids</taxon>
        <taxon>fabids</taxon>
        <taxon>Fabales</taxon>
        <taxon>Fabaceae</taxon>
        <taxon>Papilionoideae</taxon>
        <taxon>50 kb inversion clade</taxon>
        <taxon>NPAAA clade</taxon>
        <taxon>Hologalegina</taxon>
        <taxon>IRL clade</taxon>
        <taxon>Trifolieae</taxon>
        <taxon>Trifolium</taxon>
    </lineage>
</organism>
<evidence type="ECO:0000313" key="2">
    <source>
        <dbReference type="EMBL" id="MCI70169.1"/>
    </source>
</evidence>
<feature type="non-terminal residue" evidence="2">
    <location>
        <position position="1"/>
    </location>
</feature>
<protein>
    <submittedName>
        <fullName evidence="2">Uncharacterized protein</fullName>
    </submittedName>
</protein>
<accession>A0A392U9I7</accession>
<feature type="signal peptide" evidence="1">
    <location>
        <begin position="1"/>
        <end position="20"/>
    </location>
</feature>
<sequence length="41" mass="4697">IKLGTNVFLSLENMFLALFALEVIEPEDHVHKQLLSLCLQE</sequence>
<dbReference type="Proteomes" id="UP000265520">
    <property type="component" value="Unassembled WGS sequence"/>
</dbReference>
<dbReference type="AlphaFoldDB" id="A0A392U9I7"/>
<reference evidence="2 3" key="1">
    <citation type="journal article" date="2018" name="Front. Plant Sci.">
        <title>Red Clover (Trifolium pratense) and Zigzag Clover (T. medium) - A Picture of Genomic Similarities and Differences.</title>
        <authorList>
            <person name="Dluhosova J."/>
            <person name="Istvanek J."/>
            <person name="Nedelnik J."/>
            <person name="Repkova J."/>
        </authorList>
    </citation>
    <scope>NUCLEOTIDE SEQUENCE [LARGE SCALE GENOMIC DNA]</scope>
    <source>
        <strain evidence="3">cv. 10/8</strain>
        <tissue evidence="2">Leaf</tissue>
    </source>
</reference>